<evidence type="ECO:0000313" key="3">
    <source>
        <dbReference type="EMBL" id="KAG0147715.1"/>
    </source>
</evidence>
<evidence type="ECO:0000256" key="2">
    <source>
        <dbReference type="SAM" id="SignalP"/>
    </source>
</evidence>
<dbReference type="Proteomes" id="UP000886653">
    <property type="component" value="Unassembled WGS sequence"/>
</dbReference>
<feature type="region of interest" description="Disordered" evidence="1">
    <location>
        <begin position="95"/>
        <end position="131"/>
    </location>
</feature>
<feature type="chain" id="PRO_5040316523" evidence="2">
    <location>
        <begin position="24"/>
        <end position="160"/>
    </location>
</feature>
<reference evidence="3" key="1">
    <citation type="submission" date="2013-11" db="EMBL/GenBank/DDBJ databases">
        <title>Genome sequence of the fusiform rust pathogen reveals effectors for host alternation and coevolution with pine.</title>
        <authorList>
            <consortium name="DOE Joint Genome Institute"/>
            <person name="Smith K."/>
            <person name="Pendleton A."/>
            <person name="Kubisiak T."/>
            <person name="Anderson C."/>
            <person name="Salamov A."/>
            <person name="Aerts A."/>
            <person name="Riley R."/>
            <person name="Clum A."/>
            <person name="Lindquist E."/>
            <person name="Ence D."/>
            <person name="Campbell M."/>
            <person name="Kronenberg Z."/>
            <person name="Feau N."/>
            <person name="Dhillon B."/>
            <person name="Hamelin R."/>
            <person name="Burleigh J."/>
            <person name="Smith J."/>
            <person name="Yandell M."/>
            <person name="Nelson C."/>
            <person name="Grigoriev I."/>
            <person name="Davis J."/>
        </authorList>
    </citation>
    <scope>NUCLEOTIDE SEQUENCE</scope>
    <source>
        <strain evidence="3">G11</strain>
    </source>
</reference>
<feature type="signal peptide" evidence="2">
    <location>
        <begin position="1"/>
        <end position="23"/>
    </location>
</feature>
<proteinExistence type="predicted"/>
<evidence type="ECO:0000256" key="1">
    <source>
        <dbReference type="SAM" id="MobiDB-lite"/>
    </source>
</evidence>
<gene>
    <name evidence="3" type="ORF">CROQUDRAFT_132326</name>
</gene>
<keyword evidence="4" id="KW-1185">Reference proteome</keyword>
<keyword evidence="2" id="KW-0732">Signal</keyword>
<name>A0A9P6TDH9_9BASI</name>
<comment type="caution">
    <text evidence="3">The sequence shown here is derived from an EMBL/GenBank/DDBJ whole genome shotgun (WGS) entry which is preliminary data.</text>
</comment>
<organism evidence="3 4">
    <name type="scientific">Cronartium quercuum f. sp. fusiforme G11</name>
    <dbReference type="NCBI Taxonomy" id="708437"/>
    <lineage>
        <taxon>Eukaryota</taxon>
        <taxon>Fungi</taxon>
        <taxon>Dikarya</taxon>
        <taxon>Basidiomycota</taxon>
        <taxon>Pucciniomycotina</taxon>
        <taxon>Pucciniomycetes</taxon>
        <taxon>Pucciniales</taxon>
        <taxon>Coleosporiaceae</taxon>
        <taxon>Cronartium</taxon>
    </lineage>
</organism>
<dbReference type="EMBL" id="MU167244">
    <property type="protein sequence ID" value="KAG0147715.1"/>
    <property type="molecule type" value="Genomic_DNA"/>
</dbReference>
<accession>A0A9P6TDH9</accession>
<evidence type="ECO:0000313" key="4">
    <source>
        <dbReference type="Proteomes" id="UP000886653"/>
    </source>
</evidence>
<sequence>MAFITANIAFLAVNFLSWHNGGGDDMAEGKAWTKEMLHKSRLNLKADGCAKEKAENGEDRLILPTSLGGFTRETLTHILSLLQEIQTRTPGFTKNTEEIEDTSRPTLRGGVIGQPEDLPAPSNIHSEDRESHPSKFLHGRLDCYDQLCLNYVDNSLECTY</sequence>
<protein>
    <submittedName>
        <fullName evidence="3">Uncharacterized protein</fullName>
    </submittedName>
</protein>
<dbReference type="AlphaFoldDB" id="A0A9P6TDH9"/>